<dbReference type="EMBL" id="ATLV01003977">
    <property type="status" value="NOT_ANNOTATED_CDS"/>
    <property type="molecule type" value="Genomic_DNA"/>
</dbReference>
<keyword evidence="3" id="KW-1185">Reference proteome</keyword>
<evidence type="ECO:0000313" key="2">
    <source>
        <dbReference type="EnsemblMetazoa" id="ASIC000769-PA"/>
    </source>
</evidence>
<dbReference type="VEuPathDB" id="VectorBase:ASIC000769"/>
<dbReference type="EMBL" id="KL641787">
    <property type="protein sequence ID" value="KFB54030.1"/>
    <property type="molecule type" value="Genomic_DNA"/>
</dbReference>
<dbReference type="EnsemblMetazoa" id="ASIC000769-RA">
    <property type="protein sequence ID" value="ASIC000769-PA"/>
    <property type="gene ID" value="ASIC000769"/>
</dbReference>
<evidence type="ECO:0000313" key="1">
    <source>
        <dbReference type="EMBL" id="KFB54030.1"/>
    </source>
</evidence>
<dbReference type="AlphaFoldDB" id="A0A084WUY6"/>
<organism evidence="1">
    <name type="scientific">Anopheles sinensis</name>
    <name type="common">Mosquito</name>
    <dbReference type="NCBI Taxonomy" id="74873"/>
    <lineage>
        <taxon>Eukaryota</taxon>
        <taxon>Metazoa</taxon>
        <taxon>Ecdysozoa</taxon>
        <taxon>Arthropoda</taxon>
        <taxon>Hexapoda</taxon>
        <taxon>Insecta</taxon>
        <taxon>Pterygota</taxon>
        <taxon>Neoptera</taxon>
        <taxon>Endopterygota</taxon>
        <taxon>Diptera</taxon>
        <taxon>Nematocera</taxon>
        <taxon>Culicoidea</taxon>
        <taxon>Culicidae</taxon>
        <taxon>Anophelinae</taxon>
        <taxon>Anopheles</taxon>
    </lineage>
</organism>
<protein>
    <submittedName>
        <fullName evidence="1 2">Hydrocephalus-inducing protein-like protein</fullName>
    </submittedName>
</protein>
<sequence length="51" mass="6152">MPTQGIEEAEDQRHQVYAERWREETVEERAVRLEAERLARANQTRRPQDSE</sequence>
<reference evidence="1 3" key="1">
    <citation type="journal article" date="2014" name="BMC Genomics">
        <title>Genome sequence of Anopheles sinensis provides insight into genetics basis of mosquito competence for malaria parasites.</title>
        <authorList>
            <person name="Zhou D."/>
            <person name="Zhang D."/>
            <person name="Ding G."/>
            <person name="Shi L."/>
            <person name="Hou Q."/>
            <person name="Ye Y."/>
            <person name="Xu Y."/>
            <person name="Zhou H."/>
            <person name="Xiong C."/>
            <person name="Li S."/>
            <person name="Yu J."/>
            <person name="Hong S."/>
            <person name="Yu X."/>
            <person name="Zou P."/>
            <person name="Chen C."/>
            <person name="Chang X."/>
            <person name="Wang W."/>
            <person name="Lv Y."/>
            <person name="Sun Y."/>
            <person name="Ma L."/>
            <person name="Shen B."/>
            <person name="Zhu C."/>
        </authorList>
    </citation>
    <scope>NUCLEOTIDE SEQUENCE [LARGE SCALE GENOMIC DNA]</scope>
</reference>
<proteinExistence type="predicted"/>
<name>A0A084WUY6_ANOSI</name>
<dbReference type="Proteomes" id="UP000030765">
    <property type="component" value="Unassembled WGS sequence"/>
</dbReference>
<accession>A0A084WUY6</accession>
<gene>
    <name evidence="1" type="ORF">ZHAS_00000769</name>
</gene>
<reference evidence="2" key="2">
    <citation type="submission" date="2020-05" db="UniProtKB">
        <authorList>
            <consortium name="EnsemblMetazoa"/>
        </authorList>
    </citation>
    <scope>IDENTIFICATION</scope>
</reference>
<evidence type="ECO:0000313" key="3">
    <source>
        <dbReference type="Proteomes" id="UP000030765"/>
    </source>
</evidence>